<name>A0ABD3MR48_9STRA</name>
<keyword evidence="3" id="KW-1185">Reference proteome</keyword>
<organism evidence="2 3">
    <name type="scientific">Stephanodiscus triporus</name>
    <dbReference type="NCBI Taxonomy" id="2934178"/>
    <lineage>
        <taxon>Eukaryota</taxon>
        <taxon>Sar</taxon>
        <taxon>Stramenopiles</taxon>
        <taxon>Ochrophyta</taxon>
        <taxon>Bacillariophyta</taxon>
        <taxon>Coscinodiscophyceae</taxon>
        <taxon>Thalassiosirophycidae</taxon>
        <taxon>Stephanodiscales</taxon>
        <taxon>Stephanodiscaceae</taxon>
        <taxon>Stephanodiscus</taxon>
    </lineage>
</organism>
<evidence type="ECO:0000256" key="1">
    <source>
        <dbReference type="SAM" id="MobiDB-lite"/>
    </source>
</evidence>
<dbReference type="EMBL" id="JALLAZ020001729">
    <property type="protein sequence ID" value="KAL3766486.1"/>
    <property type="molecule type" value="Genomic_DNA"/>
</dbReference>
<protein>
    <submittedName>
        <fullName evidence="2">Uncharacterized protein</fullName>
    </submittedName>
</protein>
<reference evidence="2 3" key="1">
    <citation type="submission" date="2024-10" db="EMBL/GenBank/DDBJ databases">
        <title>Updated reference genomes for cyclostephanoid diatoms.</title>
        <authorList>
            <person name="Roberts W.R."/>
            <person name="Alverson A.J."/>
        </authorList>
    </citation>
    <scope>NUCLEOTIDE SEQUENCE [LARGE SCALE GENOMIC DNA]</scope>
    <source>
        <strain evidence="2 3">AJA276-08</strain>
    </source>
</reference>
<gene>
    <name evidence="2" type="ORF">ACHAW5_001155</name>
</gene>
<feature type="region of interest" description="Disordered" evidence="1">
    <location>
        <begin position="1"/>
        <end position="26"/>
    </location>
</feature>
<evidence type="ECO:0000313" key="2">
    <source>
        <dbReference type="EMBL" id="KAL3766486.1"/>
    </source>
</evidence>
<evidence type="ECO:0000313" key="3">
    <source>
        <dbReference type="Proteomes" id="UP001530315"/>
    </source>
</evidence>
<sequence length="241" mass="25240">MSNNYQLGGQGDGRGDDDDDRSASSIGMATCDENFTADHRQFNDAIQGGVGIDDDDDVGVGDDYRIEEAAEDVDDAATTEATNAVESDRAMTHKENVRKLQSILESIKNSTKNILGEMDTYLKETAEVEKAYIRCRANTQKESRRMERVEPDVIAATQRFMAQGAQLFGGGGCVNFANMAALLGGGGGGDSTGRPSATTARNIADDAAAAFARTGTVTPRGNDGASRAGSMASSSMAGSVS</sequence>
<accession>A0ABD3MR48</accession>
<proteinExistence type="predicted"/>
<dbReference type="AlphaFoldDB" id="A0ABD3MR48"/>
<dbReference type="Proteomes" id="UP001530315">
    <property type="component" value="Unassembled WGS sequence"/>
</dbReference>
<comment type="caution">
    <text evidence="2">The sequence shown here is derived from an EMBL/GenBank/DDBJ whole genome shotgun (WGS) entry which is preliminary data.</text>
</comment>
<feature type="region of interest" description="Disordered" evidence="1">
    <location>
        <begin position="211"/>
        <end position="241"/>
    </location>
</feature>